<name>A8WU56_CAEBR</name>
<dbReference type="GO" id="GO:0098793">
    <property type="term" value="C:presynapse"/>
    <property type="evidence" value="ECO:0007669"/>
    <property type="project" value="GOC"/>
</dbReference>
<dbReference type="FunFam" id="1.10.472.80:FF:000090">
    <property type="entry name" value="TBC (Tre-2/Bub2/Cdc16) domain family"/>
    <property type="match status" value="1"/>
</dbReference>
<evidence type="ECO:0000313" key="7">
    <source>
        <dbReference type="WormBase" id="CBG02508"/>
    </source>
</evidence>
<dbReference type="PANTHER" id="PTHR47219">
    <property type="entry name" value="RAB GTPASE-ACTIVATING PROTEIN 1-LIKE"/>
    <property type="match status" value="1"/>
</dbReference>
<dbReference type="GO" id="GO:0005096">
    <property type="term" value="F:GTPase activator activity"/>
    <property type="evidence" value="ECO:0000318"/>
    <property type="project" value="GO_Central"/>
</dbReference>
<dbReference type="PROSITE" id="PS50086">
    <property type="entry name" value="TBC_RABGAP"/>
    <property type="match status" value="1"/>
</dbReference>
<evidence type="ECO:0000313" key="5">
    <source>
        <dbReference type="EMBL" id="CAP24018.2"/>
    </source>
</evidence>
<dbReference type="GO" id="GO:0005886">
    <property type="term" value="C:plasma membrane"/>
    <property type="evidence" value="ECO:0000318"/>
    <property type="project" value="GO_Central"/>
</dbReference>
<dbReference type="Gene3D" id="2.30.29.30">
    <property type="entry name" value="Pleckstrin-homology domain (PH domain)/Phosphotyrosine-binding domain (PTB)"/>
    <property type="match status" value="1"/>
</dbReference>
<dbReference type="InterPro" id="IPR001849">
    <property type="entry name" value="PH_domain"/>
</dbReference>
<dbReference type="InterPro" id="IPR035969">
    <property type="entry name" value="Rab-GAP_TBC_sf"/>
</dbReference>
<dbReference type="Pfam" id="PF00566">
    <property type="entry name" value="RabGAP-TBC"/>
    <property type="match status" value="1"/>
</dbReference>
<dbReference type="OMA" id="RWEFCNT"/>
<dbReference type="SMART" id="SM00164">
    <property type="entry name" value="TBC"/>
    <property type="match status" value="1"/>
</dbReference>
<dbReference type="SUPFAM" id="SSF47923">
    <property type="entry name" value="Ypt/Rab-GAP domain of gyp1p"/>
    <property type="match status" value="2"/>
</dbReference>
<sequence length="944" mass="107626">MSATATISPPARELRTSSICGYLHRIEVRSIGLITRRRYWFALCDSTPYLYWYKDSDDIKCIGRVSLSGAAFTYDPKEKGRFEIHSNSEVIILECSSDKQRNEWMKALQSTRKRSWKTVKSKSDSSLDISSLTGRNSSAVLEEYSSLSPVPPPRSPKPKKRTQFTNEESTESTVESSENDESVAEEVSKIEEVESEEPPTPTTESSATEWYLHPNGQLNERSLQMPKTIESPESVLKRLADQSIEAPFRAIRRNLSNWKGSRQNTVDEPVTSSRKSTASSTYLSPEEKVIELSDKVSSLEEVVDSLRAALLLAQRNNEALKKIEDMGENNEEMREYLLEKERQVTELHISNSINARRARDFEDQNLKLEDTINDLQQSVEAFRESLRTKEELILRMCEEDNRDDLLGSMADRNLNVLADANGLVSDVEVPEGILVDVSSVDCEEATRRVLDEENVRDVGELQDLVEGYRTQNQFLNAEIVELHAIIQSLETREKKLIRQNFDLEACYYQLKSRYLMVLNHFKSPTKPGKSKYLNNDLDKNPLVSVMEPGVLKELLEESARTPRESQQNLTDQLGFYKKDDFSASDDLLDTATFYMKKAGDIVEATKLEQSEEYMKWLQSWDSFLVNNTVSRPIGIMSSPDLKTLIRTGVPPAYRGRVWKSIVTHWVKDKQAELGNGYYQSMTKKASTKKQDGSYDAAIKQVNIIDLDLARTLPTNKLFDEPGSANIEKLRNVLYAFRYHNSHVGYCQGLNRLAAIALLYLDEQDAFWFLVACVEHLQPEGYYTSSLIGAVADQKVLRDLVAEKLPKLAAHLRSLEVDLSLFALCWFLTCFVDVLPHSIYLTIFDAFLYEGNKVLFRFALALLKICEPHVLQCKTIGENYFFFSMTKNLLTGTVHQCLSKAQDHITDFKSLAQVAFNELNPFPQKTIESKRQQYLTQLKDTGHCM</sequence>
<dbReference type="InParanoid" id="A8WU56"/>
<dbReference type="AlphaFoldDB" id="A8WU56"/>
<dbReference type="FunCoup" id="A8WU56">
    <property type="interactions" value="753"/>
</dbReference>
<dbReference type="PROSITE" id="PS50003">
    <property type="entry name" value="PH_DOMAIN"/>
    <property type="match status" value="1"/>
</dbReference>
<dbReference type="HOGENOM" id="CLU_011278_0_0_1"/>
<dbReference type="Gene3D" id="1.10.8.270">
    <property type="entry name" value="putative rabgap domain of human tbc1 domain family member 14 like domains"/>
    <property type="match status" value="1"/>
</dbReference>
<dbReference type="Gene3D" id="1.10.472.80">
    <property type="entry name" value="Ypt/Rab-GAP domain of gyp1p, domain 3"/>
    <property type="match status" value="1"/>
</dbReference>
<dbReference type="SUPFAM" id="SSF50729">
    <property type="entry name" value="PH domain-like"/>
    <property type="match status" value="1"/>
</dbReference>
<evidence type="ECO:0000259" key="4">
    <source>
        <dbReference type="PROSITE" id="PS50086"/>
    </source>
</evidence>
<evidence type="ECO:0000313" key="6">
    <source>
        <dbReference type="Proteomes" id="UP000008549"/>
    </source>
</evidence>
<dbReference type="InterPro" id="IPR000195">
    <property type="entry name" value="Rab-GAP-TBC_dom"/>
</dbReference>
<evidence type="ECO:0000256" key="1">
    <source>
        <dbReference type="SAM" id="Coils"/>
    </source>
</evidence>
<dbReference type="EMBL" id="HE601438">
    <property type="protein sequence ID" value="CAP24018.2"/>
    <property type="molecule type" value="Genomic_DNA"/>
</dbReference>
<evidence type="ECO:0000256" key="2">
    <source>
        <dbReference type="SAM" id="MobiDB-lite"/>
    </source>
</evidence>
<feature type="region of interest" description="Disordered" evidence="2">
    <location>
        <begin position="142"/>
        <end position="210"/>
    </location>
</feature>
<feature type="domain" description="PH" evidence="3">
    <location>
        <begin position="16"/>
        <end position="113"/>
    </location>
</feature>
<dbReference type="Proteomes" id="UP000008549">
    <property type="component" value="Unassembled WGS sequence"/>
</dbReference>
<dbReference type="FunFam" id="2.30.29.30:FF:000558">
    <property type="entry name" value="TBC (Tre-2/Bub2/Cdc16) domain family"/>
    <property type="match status" value="1"/>
</dbReference>
<feature type="coiled-coil region" evidence="1">
    <location>
        <begin position="289"/>
        <end position="392"/>
    </location>
</feature>
<dbReference type="CDD" id="cd01265">
    <property type="entry name" value="PH_TBC1D2A"/>
    <property type="match status" value="1"/>
</dbReference>
<dbReference type="SMART" id="SM00233">
    <property type="entry name" value="PH"/>
    <property type="match status" value="1"/>
</dbReference>
<protein>
    <submittedName>
        <fullName evidence="5">Protein CBG02508</fullName>
    </submittedName>
</protein>
<dbReference type="FunFam" id="1.10.8.270:FF:000052">
    <property type="entry name" value="Predicted protein"/>
    <property type="match status" value="1"/>
</dbReference>
<dbReference type="GO" id="GO:0099161">
    <property type="term" value="P:regulation of presynaptic dense core granule exocytosis"/>
    <property type="evidence" value="ECO:0007669"/>
    <property type="project" value="EnsemblMetazoa"/>
</dbReference>
<proteinExistence type="predicted"/>
<dbReference type="STRING" id="6238.A8WU56"/>
<dbReference type="WormBase" id="CBG02508">
    <property type="protein sequence ID" value="CBP14573"/>
    <property type="gene ID" value="WBGene00025551"/>
    <property type="gene designation" value="Cbr-tbc-2"/>
</dbReference>
<gene>
    <name evidence="7" type="primary">tbc-2</name>
    <name evidence="5 7" type="ORF">CBG02508</name>
    <name evidence="5" type="ORF">CBG_02508</name>
</gene>
<feature type="domain" description="Rab-GAP TBC" evidence="4">
    <location>
        <begin position="648"/>
        <end position="850"/>
    </location>
</feature>
<dbReference type="PANTHER" id="PTHR47219:SF20">
    <property type="entry name" value="TBC1 DOMAIN FAMILY MEMBER 2B"/>
    <property type="match status" value="1"/>
</dbReference>
<dbReference type="GO" id="GO:2000643">
    <property type="term" value="P:positive regulation of early endosome to late endosome transport"/>
    <property type="evidence" value="ECO:0007669"/>
    <property type="project" value="EnsemblMetazoa"/>
</dbReference>
<dbReference type="InterPro" id="IPR050302">
    <property type="entry name" value="Rab_GAP_TBC_domain"/>
</dbReference>
<dbReference type="GO" id="GO:0005770">
    <property type="term" value="C:late endosome"/>
    <property type="evidence" value="ECO:0007669"/>
    <property type="project" value="EnsemblMetazoa"/>
</dbReference>
<dbReference type="Pfam" id="PF00169">
    <property type="entry name" value="PH"/>
    <property type="match status" value="1"/>
</dbReference>
<dbReference type="GO" id="GO:0005737">
    <property type="term" value="C:cytoplasm"/>
    <property type="evidence" value="ECO:0000318"/>
    <property type="project" value="GO_Central"/>
</dbReference>
<keyword evidence="1" id="KW-0175">Coiled coil</keyword>
<reference evidence="5 6" key="2">
    <citation type="journal article" date="2011" name="PLoS Genet.">
        <title>Caenorhabditis briggsae recombinant inbred line genotypes reveal inter-strain incompatibility and the evolution of recombination.</title>
        <authorList>
            <person name="Ross J.A."/>
            <person name="Koboldt D.C."/>
            <person name="Staisch J.E."/>
            <person name="Chamberlin H.M."/>
            <person name="Gupta B.P."/>
            <person name="Miller R.D."/>
            <person name="Baird S.E."/>
            <person name="Haag E.S."/>
        </authorList>
    </citation>
    <scope>NUCLEOTIDE SEQUENCE [LARGE SCALE GENOMIC DNA]</scope>
    <source>
        <strain evidence="5 6">AF16</strain>
    </source>
</reference>
<dbReference type="GO" id="GO:0098981">
    <property type="term" value="C:cholinergic synapse"/>
    <property type="evidence" value="ECO:0007669"/>
    <property type="project" value="EnsemblMetazoa"/>
</dbReference>
<keyword evidence="6" id="KW-1185">Reference proteome</keyword>
<feature type="compositionally biased region" description="Low complexity" evidence="2">
    <location>
        <begin position="165"/>
        <end position="176"/>
    </location>
</feature>
<organism evidence="5 6">
    <name type="scientific">Caenorhabditis briggsae</name>
    <dbReference type="NCBI Taxonomy" id="6238"/>
    <lineage>
        <taxon>Eukaryota</taxon>
        <taxon>Metazoa</taxon>
        <taxon>Ecdysozoa</taxon>
        <taxon>Nematoda</taxon>
        <taxon>Chromadorea</taxon>
        <taxon>Rhabditida</taxon>
        <taxon>Rhabditina</taxon>
        <taxon>Rhabditomorpha</taxon>
        <taxon>Rhabditoidea</taxon>
        <taxon>Rhabditidae</taxon>
        <taxon>Peloderinae</taxon>
        <taxon>Caenorhabditis</taxon>
    </lineage>
</organism>
<reference evidence="5 6" key="1">
    <citation type="journal article" date="2003" name="PLoS Biol.">
        <title>The genome sequence of Caenorhabditis briggsae: a platform for comparative genomics.</title>
        <authorList>
            <person name="Stein L.D."/>
            <person name="Bao Z."/>
            <person name="Blasiar D."/>
            <person name="Blumenthal T."/>
            <person name="Brent M.R."/>
            <person name="Chen N."/>
            <person name="Chinwalla A."/>
            <person name="Clarke L."/>
            <person name="Clee C."/>
            <person name="Coghlan A."/>
            <person name="Coulson A."/>
            <person name="D'Eustachio P."/>
            <person name="Fitch D.H."/>
            <person name="Fulton L.A."/>
            <person name="Fulton R.E."/>
            <person name="Griffiths-Jones S."/>
            <person name="Harris T.W."/>
            <person name="Hillier L.W."/>
            <person name="Kamath R."/>
            <person name="Kuwabara P.E."/>
            <person name="Mardis E.R."/>
            <person name="Marra M.A."/>
            <person name="Miner T.L."/>
            <person name="Minx P."/>
            <person name="Mullikin J.C."/>
            <person name="Plumb R.W."/>
            <person name="Rogers J."/>
            <person name="Schein J.E."/>
            <person name="Sohrmann M."/>
            <person name="Spieth J."/>
            <person name="Stajich J.E."/>
            <person name="Wei C."/>
            <person name="Willey D."/>
            <person name="Wilson R.K."/>
            <person name="Durbin R."/>
            <person name="Waterston R.H."/>
        </authorList>
    </citation>
    <scope>NUCLEOTIDE SEQUENCE [LARGE SCALE GENOMIC DNA]</scope>
    <source>
        <strain evidence="5 6">AF16</strain>
    </source>
</reference>
<accession>A8WU56</accession>
<evidence type="ECO:0000259" key="3">
    <source>
        <dbReference type="PROSITE" id="PS50003"/>
    </source>
</evidence>
<dbReference type="eggNOG" id="KOG2058">
    <property type="taxonomic scope" value="Eukaryota"/>
</dbReference>
<dbReference type="InterPro" id="IPR011993">
    <property type="entry name" value="PH-like_dom_sf"/>
</dbReference>